<gene>
    <name evidence="2" type="ORF">FCV50_00015</name>
</gene>
<dbReference type="RefSeq" id="WP_136978584.1">
    <property type="nucleotide sequence ID" value="NZ_SYUV01000001.1"/>
</dbReference>
<dbReference type="Proteomes" id="UP000307574">
    <property type="component" value="Unassembled WGS sequence"/>
</dbReference>
<keyword evidence="1" id="KW-1133">Transmembrane helix</keyword>
<evidence type="ECO:0000313" key="3">
    <source>
        <dbReference type="Proteomes" id="UP000307574"/>
    </source>
</evidence>
<protein>
    <submittedName>
        <fullName evidence="2">Uncharacterized protein</fullName>
    </submittedName>
</protein>
<sequence>MKKKILPIPLILLIPIVMLVVVILAGVYRFSLSDEEILAKFPSSQVSYDPVVEAVFDLKTTNPWTIKVPETNAYAFINEVDVPKAIAFGRYDSGVERGVATVDTKSLAAVTLGEVNFFVAPMWISNQGSGVFYYLGLFKHDQQRSRVVLVDQLFLGDRVKIQTLDVAQQSDSKSQNKLTGQGFIGFTQHSAEQSFAEIPFEKVLMSFSFDTQSIGK</sequence>
<keyword evidence="1" id="KW-0812">Transmembrane</keyword>
<reference evidence="2 3" key="1">
    <citation type="submission" date="2019-04" db="EMBL/GenBank/DDBJ databases">
        <title>A reverse ecology approach based on a biological definition of microbial populations.</title>
        <authorList>
            <person name="Arevalo P."/>
            <person name="Vaninsberghe D."/>
            <person name="Elsherbini J."/>
            <person name="Gore J."/>
            <person name="Polz M."/>
        </authorList>
    </citation>
    <scope>NUCLEOTIDE SEQUENCE [LARGE SCALE GENOMIC DNA]</scope>
    <source>
        <strain evidence="2 3">10N.261.46.F4</strain>
    </source>
</reference>
<comment type="caution">
    <text evidence="2">The sequence shown here is derived from an EMBL/GenBank/DDBJ whole genome shotgun (WGS) entry which is preliminary data.</text>
</comment>
<evidence type="ECO:0000313" key="2">
    <source>
        <dbReference type="EMBL" id="TKF37445.1"/>
    </source>
</evidence>
<dbReference type="EMBL" id="SYUV01000001">
    <property type="protein sequence ID" value="TKF37445.1"/>
    <property type="molecule type" value="Genomic_DNA"/>
</dbReference>
<proteinExistence type="predicted"/>
<evidence type="ECO:0000256" key="1">
    <source>
        <dbReference type="SAM" id="Phobius"/>
    </source>
</evidence>
<organism evidence="2 3">
    <name type="scientific">Vibrio kanaloae</name>
    <dbReference type="NCBI Taxonomy" id="170673"/>
    <lineage>
        <taxon>Bacteria</taxon>
        <taxon>Pseudomonadati</taxon>
        <taxon>Pseudomonadota</taxon>
        <taxon>Gammaproteobacteria</taxon>
        <taxon>Vibrionales</taxon>
        <taxon>Vibrionaceae</taxon>
        <taxon>Vibrio</taxon>
    </lineage>
</organism>
<accession>A0A4U1ZQG5</accession>
<keyword evidence="1" id="KW-0472">Membrane</keyword>
<name>A0A4U1ZQG5_9VIBR</name>
<dbReference type="AlphaFoldDB" id="A0A4U1ZQG5"/>
<feature type="transmembrane region" description="Helical" evidence="1">
    <location>
        <begin position="6"/>
        <end position="28"/>
    </location>
</feature>